<dbReference type="PROSITE" id="PS50853">
    <property type="entry name" value="FN3"/>
    <property type="match status" value="2"/>
</dbReference>
<evidence type="ECO:0000313" key="3">
    <source>
        <dbReference type="Proteomes" id="UP000887578"/>
    </source>
</evidence>
<accession>A0A914P0P8</accession>
<evidence type="ECO:0000256" key="1">
    <source>
        <dbReference type="SAM" id="MobiDB-lite"/>
    </source>
</evidence>
<proteinExistence type="predicted"/>
<feature type="domain" description="Fibronectin type-III" evidence="2">
    <location>
        <begin position="44"/>
        <end position="148"/>
    </location>
</feature>
<organism evidence="3 4">
    <name type="scientific">Panagrolaimus davidi</name>
    <dbReference type="NCBI Taxonomy" id="227884"/>
    <lineage>
        <taxon>Eukaryota</taxon>
        <taxon>Metazoa</taxon>
        <taxon>Ecdysozoa</taxon>
        <taxon>Nematoda</taxon>
        <taxon>Chromadorea</taxon>
        <taxon>Rhabditida</taxon>
        <taxon>Tylenchina</taxon>
        <taxon>Panagrolaimomorpha</taxon>
        <taxon>Panagrolaimoidea</taxon>
        <taxon>Panagrolaimidae</taxon>
        <taxon>Panagrolaimus</taxon>
    </lineage>
</organism>
<dbReference type="InterPro" id="IPR003961">
    <property type="entry name" value="FN3_dom"/>
</dbReference>
<dbReference type="WBParaSite" id="PDA_v2.g11333.t1">
    <property type="protein sequence ID" value="PDA_v2.g11333.t1"/>
    <property type="gene ID" value="PDA_v2.g11333"/>
</dbReference>
<dbReference type="InterPro" id="IPR036116">
    <property type="entry name" value="FN3_sf"/>
</dbReference>
<sequence>MKKFHATITGLEPNTEYAFRVCAFNLQGDGERTPPKKMMTGGMPPSPPRPQSVTMLSDDPPLRARIDWQPPEITYNQPINAYTVYYRPIDSFGSGYEKLEVPGTQTYAELTKLFMGKEYEILVSAGNDDGWSSNATEKLTTSIGVPDGEPLNVRYDISAGQNEKRKFFKEWHLFTKQ</sequence>
<protein>
    <submittedName>
        <fullName evidence="4">Fibronectin type-III domain-containing protein</fullName>
    </submittedName>
</protein>
<dbReference type="Gene3D" id="2.60.40.10">
    <property type="entry name" value="Immunoglobulins"/>
    <property type="match status" value="2"/>
</dbReference>
<feature type="region of interest" description="Disordered" evidence="1">
    <location>
        <begin position="30"/>
        <end position="52"/>
    </location>
</feature>
<evidence type="ECO:0000259" key="2">
    <source>
        <dbReference type="PROSITE" id="PS50853"/>
    </source>
</evidence>
<dbReference type="SUPFAM" id="SSF49265">
    <property type="entry name" value="Fibronectin type III"/>
    <property type="match status" value="1"/>
</dbReference>
<name>A0A914P0P8_9BILA</name>
<dbReference type="PANTHER" id="PTHR26391:SF18">
    <property type="entry name" value="PROTEIN KINASE RECEPTOR TIE-1, PUTATIVE-RELATED"/>
    <property type="match status" value="1"/>
</dbReference>
<evidence type="ECO:0000313" key="4">
    <source>
        <dbReference type="WBParaSite" id="PDA_v2.g11333.t1"/>
    </source>
</evidence>
<dbReference type="PANTHER" id="PTHR26391">
    <property type="entry name" value="INACTIVE TYROSINE-PROTEIN KINASE 7"/>
    <property type="match status" value="1"/>
</dbReference>
<dbReference type="Pfam" id="PF00041">
    <property type="entry name" value="fn3"/>
    <property type="match status" value="1"/>
</dbReference>
<dbReference type="SMART" id="SM00060">
    <property type="entry name" value="FN3"/>
    <property type="match status" value="1"/>
</dbReference>
<dbReference type="Proteomes" id="UP000887578">
    <property type="component" value="Unplaced"/>
</dbReference>
<dbReference type="AlphaFoldDB" id="A0A914P0P8"/>
<keyword evidence="3" id="KW-1185">Reference proteome</keyword>
<dbReference type="CDD" id="cd00063">
    <property type="entry name" value="FN3"/>
    <property type="match status" value="2"/>
</dbReference>
<dbReference type="InterPro" id="IPR013783">
    <property type="entry name" value="Ig-like_fold"/>
</dbReference>
<feature type="domain" description="Fibronectin type-III" evidence="2">
    <location>
        <begin position="1"/>
        <end position="43"/>
    </location>
</feature>
<reference evidence="4" key="1">
    <citation type="submission" date="2022-11" db="UniProtKB">
        <authorList>
            <consortium name="WormBaseParasite"/>
        </authorList>
    </citation>
    <scope>IDENTIFICATION</scope>
</reference>